<evidence type="ECO:0000256" key="3">
    <source>
        <dbReference type="SAM" id="Phobius"/>
    </source>
</evidence>
<dbReference type="STRING" id="84645.A0A498MZ78"/>
<name>A0A498MZ78_LABRO</name>
<evidence type="ECO:0000256" key="2">
    <source>
        <dbReference type="SAM" id="MobiDB-lite"/>
    </source>
</evidence>
<feature type="region of interest" description="Disordered" evidence="2">
    <location>
        <begin position="166"/>
        <end position="188"/>
    </location>
</feature>
<evidence type="ECO:0000259" key="5">
    <source>
        <dbReference type="PROSITE" id="PS51019"/>
    </source>
</evidence>
<feature type="chain" id="PRO_5019855901" evidence="4">
    <location>
        <begin position="22"/>
        <end position="468"/>
    </location>
</feature>
<dbReference type="Gene3D" id="2.60.40.4060">
    <property type="entry name" value="Reeler domain"/>
    <property type="match status" value="1"/>
</dbReference>
<dbReference type="FunFam" id="2.60.40.4060:FF:000003">
    <property type="entry name" value="Ferric chelate reductase 1"/>
    <property type="match status" value="1"/>
</dbReference>
<feature type="transmembrane region" description="Helical" evidence="3">
    <location>
        <begin position="444"/>
        <end position="465"/>
    </location>
</feature>
<evidence type="ECO:0000313" key="6">
    <source>
        <dbReference type="EMBL" id="RXN25811.1"/>
    </source>
</evidence>
<sequence length="468" mass="51039">MRNLQTALAILGTLCLTSISGYKNGKVEESCESMMPIHHSQPNTTASPYTLTVNASKFSPGDNIRVTVSGSGHFEGFLIEARDASNLDGPAVGSFTLVDHEISQRLTCNSIEGSAVSHTSNAKKTEIQVIWKAPSKAPPTVQFLATVLAHYKIFWLKVPSPVISQGDVTPAPPRSTTEMSTNSASTSILPQPFTSEGCGKSKSCLIDPVGCNPSVDTNCFFLSYSTLGQTVSFELSGPAQGYVSFALSKDKWMSVLTDVGWRVSDGVIQCKFSRSIYTPQDPVRFSLNNSYYLFLADGAAEYGMIHRHKRQPLISSHYQIITGPPKILTGSRSPLLMKYHGASHIDVSYSFADSCGLRFSLCLQRKMEHRVSMFTGIRQQSLLLPYPWTTEVLAAFVVWTIVLRLVLKLHKHGVIEKAGSGKDDELPVLSNNSVDANWDTKFRVAILAVFVLGNSAFCISLLATIGNV</sequence>
<comment type="caution">
    <text evidence="6">The sequence shown here is derived from an EMBL/GenBank/DDBJ whole genome shotgun (WGS) entry which is preliminary data.</text>
</comment>
<evidence type="ECO:0000256" key="4">
    <source>
        <dbReference type="SAM" id="SignalP"/>
    </source>
</evidence>
<evidence type="ECO:0000313" key="7">
    <source>
        <dbReference type="Proteomes" id="UP000290572"/>
    </source>
</evidence>
<keyword evidence="3" id="KW-0472">Membrane</keyword>
<proteinExistence type="inferred from homology"/>
<dbReference type="PANTHER" id="PTHR45828:SF3">
    <property type="entry name" value="FERRIC-CHELATE REDUCTASE 1"/>
    <property type="match status" value="1"/>
</dbReference>
<dbReference type="Proteomes" id="UP000290572">
    <property type="component" value="Unassembled WGS sequence"/>
</dbReference>
<gene>
    <name evidence="6" type="ORF">ROHU_021158</name>
</gene>
<feature type="compositionally biased region" description="Polar residues" evidence="2">
    <location>
        <begin position="174"/>
        <end position="188"/>
    </location>
</feature>
<dbReference type="CDD" id="cd09628">
    <property type="entry name" value="DOMON_SDR_2_like"/>
    <property type="match status" value="1"/>
</dbReference>
<dbReference type="PANTHER" id="PTHR45828">
    <property type="entry name" value="CYTOCHROME B561/FERRIC REDUCTASE TRANSMEMBRANE"/>
    <property type="match status" value="1"/>
</dbReference>
<keyword evidence="7" id="KW-1185">Reference proteome</keyword>
<dbReference type="PROSITE" id="PS51019">
    <property type="entry name" value="REELIN"/>
    <property type="match status" value="1"/>
</dbReference>
<keyword evidence="4" id="KW-0732">Signal</keyword>
<feature type="signal peptide" evidence="4">
    <location>
        <begin position="1"/>
        <end position="21"/>
    </location>
</feature>
<accession>A0A498MZ78</accession>
<organism evidence="6 7">
    <name type="scientific">Labeo rohita</name>
    <name type="common">Indian major carp</name>
    <name type="synonym">Cyprinus rohita</name>
    <dbReference type="NCBI Taxonomy" id="84645"/>
    <lineage>
        <taxon>Eukaryota</taxon>
        <taxon>Metazoa</taxon>
        <taxon>Chordata</taxon>
        <taxon>Craniata</taxon>
        <taxon>Vertebrata</taxon>
        <taxon>Euteleostomi</taxon>
        <taxon>Actinopterygii</taxon>
        <taxon>Neopterygii</taxon>
        <taxon>Teleostei</taxon>
        <taxon>Ostariophysi</taxon>
        <taxon>Cypriniformes</taxon>
        <taxon>Cyprinidae</taxon>
        <taxon>Labeoninae</taxon>
        <taxon>Labeonini</taxon>
        <taxon>Labeo</taxon>
    </lineage>
</organism>
<dbReference type="GO" id="GO:0016020">
    <property type="term" value="C:membrane"/>
    <property type="evidence" value="ECO:0007669"/>
    <property type="project" value="TreeGrafter"/>
</dbReference>
<feature type="transmembrane region" description="Helical" evidence="3">
    <location>
        <begin position="386"/>
        <end position="407"/>
    </location>
</feature>
<feature type="domain" description="Reelin" evidence="5">
    <location>
        <begin position="12"/>
        <end position="180"/>
    </location>
</feature>
<keyword evidence="3" id="KW-0812">Transmembrane</keyword>
<comment type="similarity">
    <text evidence="1">Belongs to the FRRS1 family.</text>
</comment>
<dbReference type="CDD" id="cd08544">
    <property type="entry name" value="Reeler"/>
    <property type="match status" value="1"/>
</dbReference>
<dbReference type="Pfam" id="PF02014">
    <property type="entry name" value="Reeler"/>
    <property type="match status" value="1"/>
</dbReference>
<dbReference type="EMBL" id="QBIY01012274">
    <property type="protein sequence ID" value="RXN25811.1"/>
    <property type="molecule type" value="Genomic_DNA"/>
</dbReference>
<reference evidence="6 7" key="1">
    <citation type="submission" date="2018-03" db="EMBL/GenBank/DDBJ databases">
        <title>Draft genome sequence of Rohu Carp (Labeo rohita).</title>
        <authorList>
            <person name="Das P."/>
            <person name="Kushwaha B."/>
            <person name="Joshi C.G."/>
            <person name="Kumar D."/>
            <person name="Nagpure N.S."/>
            <person name="Sahoo L."/>
            <person name="Das S.P."/>
            <person name="Bit A."/>
            <person name="Patnaik S."/>
            <person name="Meher P.K."/>
            <person name="Jayasankar P."/>
            <person name="Koringa P.G."/>
            <person name="Patel N.V."/>
            <person name="Hinsu A.T."/>
            <person name="Kumar R."/>
            <person name="Pandey M."/>
            <person name="Agarwal S."/>
            <person name="Srivastava S."/>
            <person name="Singh M."/>
            <person name="Iquebal M.A."/>
            <person name="Jaiswal S."/>
            <person name="Angadi U.B."/>
            <person name="Kumar N."/>
            <person name="Raza M."/>
            <person name="Shah T.M."/>
            <person name="Rai A."/>
            <person name="Jena J.K."/>
        </authorList>
    </citation>
    <scope>NUCLEOTIDE SEQUENCE [LARGE SCALE GENOMIC DNA]</scope>
    <source>
        <strain evidence="6">DASCIFA01</strain>
        <tissue evidence="6">Testis</tissue>
    </source>
</reference>
<evidence type="ECO:0000256" key="1">
    <source>
        <dbReference type="ARBA" id="ARBA00009195"/>
    </source>
</evidence>
<keyword evidence="3" id="KW-1133">Transmembrane helix</keyword>
<protein>
    <submittedName>
        <fullName evidence="6">Ferric-chelate reductase 1</fullName>
    </submittedName>
</protein>
<dbReference type="InterPro" id="IPR042307">
    <property type="entry name" value="Reeler_sf"/>
</dbReference>
<dbReference type="InterPro" id="IPR002861">
    <property type="entry name" value="Reeler_dom"/>
</dbReference>
<dbReference type="InterPro" id="IPR051237">
    <property type="entry name" value="Ferric-chelate_Red/DefProt"/>
</dbReference>
<dbReference type="AlphaFoldDB" id="A0A498MZ78"/>